<dbReference type="PANTHER" id="PTHR22978:SF44">
    <property type="entry name" value="PROTEIN BTG3-LIKE PROTEIN"/>
    <property type="match status" value="1"/>
</dbReference>
<gene>
    <name evidence="4" type="primary">Btg3-L</name>
    <name evidence="4" type="ORF">Hamer_G018780</name>
</gene>
<dbReference type="GO" id="GO:0005737">
    <property type="term" value="C:cytoplasm"/>
    <property type="evidence" value="ECO:0007669"/>
    <property type="project" value="TreeGrafter"/>
</dbReference>
<feature type="region of interest" description="Disordered" evidence="2">
    <location>
        <begin position="146"/>
        <end position="190"/>
    </location>
</feature>
<name>A0A8J5JKD9_HOMAM</name>
<comment type="caution">
    <text evidence="4">The sequence shown here is derived from an EMBL/GenBank/DDBJ whole genome shotgun (WGS) entry which is preliminary data.</text>
</comment>
<feature type="compositionally biased region" description="Polar residues" evidence="2">
    <location>
        <begin position="175"/>
        <end position="190"/>
    </location>
</feature>
<dbReference type="Pfam" id="PF07742">
    <property type="entry name" value="BTG"/>
    <property type="match status" value="1"/>
</dbReference>
<dbReference type="Proteomes" id="UP000747542">
    <property type="component" value="Unassembled WGS sequence"/>
</dbReference>
<dbReference type="PROSITE" id="PS01203">
    <property type="entry name" value="BTG_2"/>
    <property type="match status" value="1"/>
</dbReference>
<dbReference type="PANTHER" id="PTHR22978">
    <property type="entry name" value="B-CELL TRANSLOCATION GENE"/>
    <property type="match status" value="1"/>
</dbReference>
<dbReference type="AlphaFoldDB" id="A0A8J5JKD9"/>
<feature type="compositionally biased region" description="Low complexity" evidence="2">
    <location>
        <begin position="152"/>
        <end position="162"/>
    </location>
</feature>
<evidence type="ECO:0000256" key="1">
    <source>
        <dbReference type="ARBA" id="ARBA00007989"/>
    </source>
</evidence>
<protein>
    <submittedName>
        <fullName evidence="4">BTG3-like</fullName>
    </submittedName>
</protein>
<dbReference type="InterPro" id="IPR036054">
    <property type="entry name" value="BTG-like_sf"/>
</dbReference>
<comment type="similarity">
    <text evidence="1">Belongs to the BTG family.</text>
</comment>
<dbReference type="InterPro" id="IPR033332">
    <property type="entry name" value="BTG"/>
</dbReference>
<dbReference type="FunFam" id="3.90.640.90:FF:000002">
    <property type="entry name" value="BTG anti-proliferation factor 4"/>
    <property type="match status" value="1"/>
</dbReference>
<organism evidence="4 5">
    <name type="scientific">Homarus americanus</name>
    <name type="common">American lobster</name>
    <dbReference type="NCBI Taxonomy" id="6706"/>
    <lineage>
        <taxon>Eukaryota</taxon>
        <taxon>Metazoa</taxon>
        <taxon>Ecdysozoa</taxon>
        <taxon>Arthropoda</taxon>
        <taxon>Crustacea</taxon>
        <taxon>Multicrustacea</taxon>
        <taxon>Malacostraca</taxon>
        <taxon>Eumalacostraca</taxon>
        <taxon>Eucarida</taxon>
        <taxon>Decapoda</taxon>
        <taxon>Pleocyemata</taxon>
        <taxon>Astacidea</taxon>
        <taxon>Nephropoidea</taxon>
        <taxon>Nephropidae</taxon>
        <taxon>Homarus</taxon>
    </lineage>
</organism>
<dbReference type="SUPFAM" id="SSF160696">
    <property type="entry name" value="BTG domain-like"/>
    <property type="match status" value="1"/>
</dbReference>
<proteinExistence type="inferred from homology"/>
<reference evidence="4" key="1">
    <citation type="journal article" date="2021" name="Sci. Adv.">
        <title>The American lobster genome reveals insights on longevity, neural, and immune adaptations.</title>
        <authorList>
            <person name="Polinski J.M."/>
            <person name="Zimin A.V."/>
            <person name="Clark K.F."/>
            <person name="Kohn A.B."/>
            <person name="Sadowski N."/>
            <person name="Timp W."/>
            <person name="Ptitsyn A."/>
            <person name="Khanna P."/>
            <person name="Romanova D.Y."/>
            <person name="Williams P."/>
            <person name="Greenwood S.J."/>
            <person name="Moroz L.L."/>
            <person name="Walt D.R."/>
            <person name="Bodnar A.G."/>
        </authorList>
    </citation>
    <scope>NUCLEOTIDE SEQUENCE</scope>
    <source>
        <strain evidence="4">GMGI-L3</strain>
    </source>
</reference>
<evidence type="ECO:0000313" key="4">
    <source>
        <dbReference type="EMBL" id="KAG7157713.1"/>
    </source>
</evidence>
<dbReference type="InterPro" id="IPR002087">
    <property type="entry name" value="Anti_prolifrtn"/>
</dbReference>
<feature type="domain" description="Anti-proliferative protein" evidence="3">
    <location>
        <begin position="88"/>
        <end position="107"/>
    </location>
</feature>
<evidence type="ECO:0000256" key="2">
    <source>
        <dbReference type="SAM" id="MobiDB-lite"/>
    </source>
</evidence>
<keyword evidence="5" id="KW-1185">Reference proteome</keyword>
<dbReference type="PRINTS" id="PR00310">
    <property type="entry name" value="ANTIPRLFBTG1"/>
</dbReference>
<sequence>MKDEISAATLFLSKLVRGSAKVTDDAMSKFEKRLKELLEERYRNHWHPERPWQGQGYRCLRMNNNTRKEPTIEQAARDCGLKYNDLKLPVELTIWVDPEEVCCRFGEQKGSCFTIASFGDSSKENSMETRACPTYESVDVLKERNVDSCNVQSPPSSTQSTPAKSYSRYGKKDQTSPTRSTSDGNTENRSGFINYQNQHNYCFMSNPNNLHQKGYHSPPYYRNRQCPELPLQFFCTTYVYQSTTPPHYVHSQMPPPVSCSPPNVAPRKLSRNANSYTHKNKPKWFGHRVMTKV</sequence>
<accession>A0A8J5JKD9</accession>
<evidence type="ECO:0000313" key="5">
    <source>
        <dbReference type="Proteomes" id="UP000747542"/>
    </source>
</evidence>
<evidence type="ECO:0000259" key="3">
    <source>
        <dbReference type="PROSITE" id="PS01203"/>
    </source>
</evidence>
<dbReference type="SMART" id="SM00099">
    <property type="entry name" value="btg1"/>
    <property type="match status" value="1"/>
</dbReference>
<dbReference type="GO" id="GO:0005634">
    <property type="term" value="C:nucleus"/>
    <property type="evidence" value="ECO:0007669"/>
    <property type="project" value="TreeGrafter"/>
</dbReference>
<dbReference type="Gene3D" id="3.90.640.90">
    <property type="entry name" value="Anti-proliferative protein, N-terminal domain"/>
    <property type="match status" value="1"/>
</dbReference>
<dbReference type="EMBL" id="JAHLQT010036987">
    <property type="protein sequence ID" value="KAG7157713.1"/>
    <property type="molecule type" value="Genomic_DNA"/>
</dbReference>